<protein>
    <recommendedName>
        <fullName evidence="4">Secreted protein</fullName>
    </recommendedName>
</protein>
<sequence>MRMGFVKKVAVAVVGSMMVLAGGASADDWHGSGWTATADPEVAAKTVQRMHDQLKASYEAGDVAGVKANVRELDGVLNALVTRTDEWATRAETRDNSVKANDLSSELAAKLASMPDGTAKGLPGLDLLSGVTALLTSLLSTLLDLVTSLLGGLPIPVPLPPLPVPPLPVVPVPAP</sequence>
<feature type="signal peptide" evidence="1">
    <location>
        <begin position="1"/>
        <end position="26"/>
    </location>
</feature>
<reference evidence="2 3" key="1">
    <citation type="submission" date="2021-03" db="EMBL/GenBank/DDBJ databases">
        <title>Sequencing the genomes of 1000 actinobacteria strains.</title>
        <authorList>
            <person name="Klenk H.-P."/>
        </authorList>
    </citation>
    <scope>NUCLEOTIDE SEQUENCE [LARGE SCALE GENOMIC DNA]</scope>
    <source>
        <strain evidence="2 3">DSM 46670</strain>
    </source>
</reference>
<evidence type="ECO:0000313" key="3">
    <source>
        <dbReference type="Proteomes" id="UP001519332"/>
    </source>
</evidence>
<dbReference type="RefSeq" id="WP_209636409.1">
    <property type="nucleotide sequence ID" value="NZ_JAGINW010000001.1"/>
</dbReference>
<comment type="caution">
    <text evidence="2">The sequence shown here is derived from an EMBL/GenBank/DDBJ whole genome shotgun (WGS) entry which is preliminary data.</text>
</comment>
<keyword evidence="1" id="KW-0732">Signal</keyword>
<accession>A0ABS4TAQ3</accession>
<proteinExistence type="predicted"/>
<keyword evidence="3" id="KW-1185">Reference proteome</keyword>
<dbReference type="EMBL" id="JAGINW010000001">
    <property type="protein sequence ID" value="MBP2321502.1"/>
    <property type="molecule type" value="Genomic_DNA"/>
</dbReference>
<evidence type="ECO:0000256" key="1">
    <source>
        <dbReference type="SAM" id="SignalP"/>
    </source>
</evidence>
<dbReference type="Proteomes" id="UP001519332">
    <property type="component" value="Unassembled WGS sequence"/>
</dbReference>
<name>A0ABS4TAQ3_9PSEU</name>
<evidence type="ECO:0008006" key="4">
    <source>
        <dbReference type="Google" id="ProtNLM"/>
    </source>
</evidence>
<feature type="chain" id="PRO_5045167328" description="Secreted protein" evidence="1">
    <location>
        <begin position="27"/>
        <end position="175"/>
    </location>
</feature>
<organism evidence="2 3">
    <name type="scientific">Kibdelosporangium banguiense</name>
    <dbReference type="NCBI Taxonomy" id="1365924"/>
    <lineage>
        <taxon>Bacteria</taxon>
        <taxon>Bacillati</taxon>
        <taxon>Actinomycetota</taxon>
        <taxon>Actinomycetes</taxon>
        <taxon>Pseudonocardiales</taxon>
        <taxon>Pseudonocardiaceae</taxon>
        <taxon>Kibdelosporangium</taxon>
    </lineage>
</organism>
<evidence type="ECO:0000313" key="2">
    <source>
        <dbReference type="EMBL" id="MBP2321502.1"/>
    </source>
</evidence>
<gene>
    <name evidence="2" type="ORF">JOF56_001887</name>
</gene>